<feature type="chain" id="PRO_5022843471" evidence="1">
    <location>
        <begin position="33"/>
        <end position="446"/>
    </location>
</feature>
<dbReference type="PANTHER" id="PTHR43135">
    <property type="entry name" value="ALPHA-D-RIBOSE 1-METHYLPHOSPHONATE 5-TRIPHOSPHATE DIPHOSPHATASE"/>
    <property type="match status" value="1"/>
</dbReference>
<dbReference type="InterPro" id="IPR006680">
    <property type="entry name" value="Amidohydro-rel"/>
</dbReference>
<sequence length="446" mass="47230">MPLSTTLSVFARTTTAALIASTLAVTLTIPQAAAQTAADTVIIHAGTLLAVPGEKPASEQTLVIEDGRVSQVLDGYQLPAGLGADAEVIDLKDRFVMPGLMDMHVHLQGELGPNGDSDNLKFSDELIEMRSLMFALRTLDAGFTTVRDAGSKNQEMYALRDAIERGWIDGPRIIAAGGVGITGGHNDVSGMKHELLELYTDRSICDGPYDCRRATRDAIKYGADLIKITSTGGVLTDRNTGTGQQMEMDELTEVVRAAHRMGRKVASHAHQEDGIIAALEAGVDSIEHGTYAGPKAIKLFKSTGAYLVPTLLAGDTVKTMAETSDFLSPAISEKAIRVGNDMKDNFGKAYKAGVKVAYGTDSGVSAHGDNAKEAVLMKQAGMDNMAILVAATVSAADLIDMSDSLGTLEAGRHADIVAYDSSPLDDIEALLDVDFVMKGGKVFKQQ</sequence>
<name>A0A5C9A652_9GAMM</name>
<organism evidence="3 4">
    <name type="scientific">Parahaliea maris</name>
    <dbReference type="NCBI Taxonomy" id="2716870"/>
    <lineage>
        <taxon>Bacteria</taxon>
        <taxon>Pseudomonadati</taxon>
        <taxon>Pseudomonadota</taxon>
        <taxon>Gammaproteobacteria</taxon>
        <taxon>Cellvibrionales</taxon>
        <taxon>Halieaceae</taxon>
        <taxon>Parahaliea</taxon>
    </lineage>
</organism>
<dbReference type="PANTHER" id="PTHR43135:SF3">
    <property type="entry name" value="ALPHA-D-RIBOSE 1-METHYLPHOSPHONATE 5-TRIPHOSPHATE DIPHOSPHATASE"/>
    <property type="match status" value="1"/>
</dbReference>
<dbReference type="Gene3D" id="3.20.20.140">
    <property type="entry name" value="Metal-dependent hydrolases"/>
    <property type="match status" value="1"/>
</dbReference>
<evidence type="ECO:0000259" key="2">
    <source>
        <dbReference type="Pfam" id="PF01979"/>
    </source>
</evidence>
<dbReference type="AlphaFoldDB" id="A0A5C9A652"/>
<dbReference type="InterPro" id="IPR057744">
    <property type="entry name" value="OTAase-like"/>
</dbReference>
<dbReference type="InterPro" id="IPR011059">
    <property type="entry name" value="Metal-dep_hydrolase_composite"/>
</dbReference>
<dbReference type="InterPro" id="IPR032466">
    <property type="entry name" value="Metal_Hydrolase"/>
</dbReference>
<reference evidence="3 4" key="1">
    <citation type="submission" date="2019-08" db="EMBL/GenBank/DDBJ databases">
        <title>Parahaliea maris sp. nov., isolated from the surface seawater.</title>
        <authorList>
            <person name="Liu Y."/>
        </authorList>
    </citation>
    <scope>NUCLEOTIDE SEQUENCE [LARGE SCALE GENOMIC DNA]</scope>
    <source>
        <strain evidence="3 4">HSLHS9</strain>
    </source>
</reference>
<proteinExistence type="predicted"/>
<feature type="signal peptide" evidence="1">
    <location>
        <begin position="1"/>
        <end position="32"/>
    </location>
</feature>
<gene>
    <name evidence="3" type="ORF">FV139_02745</name>
</gene>
<dbReference type="CDD" id="cd01299">
    <property type="entry name" value="Met_dep_hydrolase_A"/>
    <property type="match status" value="1"/>
</dbReference>
<evidence type="ECO:0000313" key="4">
    <source>
        <dbReference type="Proteomes" id="UP000321039"/>
    </source>
</evidence>
<dbReference type="RefSeq" id="WP_148066695.1">
    <property type="nucleotide sequence ID" value="NZ_VRZA01000001.1"/>
</dbReference>
<dbReference type="GO" id="GO:0016810">
    <property type="term" value="F:hydrolase activity, acting on carbon-nitrogen (but not peptide) bonds"/>
    <property type="evidence" value="ECO:0007669"/>
    <property type="project" value="InterPro"/>
</dbReference>
<comment type="caution">
    <text evidence="3">The sequence shown here is derived from an EMBL/GenBank/DDBJ whole genome shotgun (WGS) entry which is preliminary data.</text>
</comment>
<feature type="domain" description="Amidohydrolase-related" evidence="2">
    <location>
        <begin position="95"/>
        <end position="442"/>
    </location>
</feature>
<dbReference type="SUPFAM" id="SSF51338">
    <property type="entry name" value="Composite domain of metallo-dependent hydrolases"/>
    <property type="match status" value="1"/>
</dbReference>
<dbReference type="InterPro" id="IPR051781">
    <property type="entry name" value="Metallo-dep_Hydrolase"/>
</dbReference>
<dbReference type="Proteomes" id="UP000321039">
    <property type="component" value="Unassembled WGS sequence"/>
</dbReference>
<dbReference type="Gene3D" id="2.30.40.10">
    <property type="entry name" value="Urease, subunit C, domain 1"/>
    <property type="match status" value="1"/>
</dbReference>
<dbReference type="SUPFAM" id="SSF51556">
    <property type="entry name" value="Metallo-dependent hydrolases"/>
    <property type="match status" value="1"/>
</dbReference>
<evidence type="ECO:0000256" key="1">
    <source>
        <dbReference type="SAM" id="SignalP"/>
    </source>
</evidence>
<dbReference type="Pfam" id="PF01979">
    <property type="entry name" value="Amidohydro_1"/>
    <property type="match status" value="1"/>
</dbReference>
<protein>
    <submittedName>
        <fullName evidence="3">Amidohydrolase family protein</fullName>
    </submittedName>
</protein>
<keyword evidence="4" id="KW-1185">Reference proteome</keyword>
<accession>A0A5C9A652</accession>
<dbReference type="EMBL" id="VRZA01000001">
    <property type="protein sequence ID" value="TXS96423.1"/>
    <property type="molecule type" value="Genomic_DNA"/>
</dbReference>
<keyword evidence="3" id="KW-0378">Hydrolase</keyword>
<evidence type="ECO:0000313" key="3">
    <source>
        <dbReference type="EMBL" id="TXS96423.1"/>
    </source>
</evidence>
<keyword evidence="1" id="KW-0732">Signal</keyword>